<comment type="caution">
    <text evidence="4">The sequence shown here is derived from an EMBL/GenBank/DDBJ whole genome shotgun (WGS) entry which is preliminary data.</text>
</comment>
<name>A0A4V1NPZ1_9ACTN</name>
<feature type="region of interest" description="Disordered" evidence="3">
    <location>
        <begin position="1"/>
        <end position="82"/>
    </location>
</feature>
<dbReference type="InterPro" id="IPR036291">
    <property type="entry name" value="NAD(P)-bd_dom_sf"/>
</dbReference>
<keyword evidence="5" id="KW-1185">Reference proteome</keyword>
<dbReference type="InterPro" id="IPR002347">
    <property type="entry name" value="SDR_fam"/>
</dbReference>
<comment type="similarity">
    <text evidence="1">Belongs to the short-chain dehydrogenases/reductases (SDR) family.</text>
</comment>
<evidence type="ECO:0000313" key="5">
    <source>
        <dbReference type="Proteomes" id="UP000289482"/>
    </source>
</evidence>
<evidence type="ECO:0000256" key="1">
    <source>
        <dbReference type="ARBA" id="ARBA00006484"/>
    </source>
</evidence>
<dbReference type="PANTHER" id="PTHR43669">
    <property type="entry name" value="5-KETO-D-GLUCONATE 5-REDUCTASE"/>
    <property type="match status" value="1"/>
</dbReference>
<gene>
    <name evidence="4" type="ORF">EST54_15300</name>
</gene>
<evidence type="ECO:0000256" key="2">
    <source>
        <dbReference type="ARBA" id="ARBA00023002"/>
    </source>
</evidence>
<dbReference type="GO" id="GO:0016491">
    <property type="term" value="F:oxidoreductase activity"/>
    <property type="evidence" value="ECO:0007669"/>
    <property type="project" value="UniProtKB-KW"/>
</dbReference>
<dbReference type="Gene3D" id="3.40.50.720">
    <property type="entry name" value="NAD(P)-binding Rossmann-like Domain"/>
    <property type="match status" value="1"/>
</dbReference>
<keyword evidence="2" id="KW-0560">Oxidoreductase</keyword>
<dbReference type="AlphaFoldDB" id="A0A4V1NPZ1"/>
<dbReference type="PRINTS" id="PR00081">
    <property type="entry name" value="GDHRDH"/>
</dbReference>
<sequence>MRRGLAAHDTGGLRAHGGSHRGRPLVPRPDRGRGGRRGLPVRPVRPERHARPHPGRMVRGDAAAGPGRRAERRGQGRMKSAVVSGTSAGIGAAVAEEFLRRGYSVVGLSRRGNAELAAHGEYLDLRADLRDGDAVRSALAGLGAEVTAGLCAVVLNSGASPAPSPLAEATWESAADAYASNVATALHLVQATVPFLRGRGGGSLTFIGSSTANGREPSRWPYAASKAALTSLMRACSVEFADDRVVANEVRPGPVATAMTVGGMGERGNAGERFLGLLNSGYQTDWLKPASTVARWVVDLAEFPANGPTGQVFNYSRKVV</sequence>
<accession>A0A4V1NPZ1</accession>
<dbReference type="EMBL" id="SDIF01000036">
    <property type="protein sequence ID" value="RXS66500.1"/>
    <property type="molecule type" value="Genomic_DNA"/>
</dbReference>
<dbReference type="PANTHER" id="PTHR43669:SF3">
    <property type="entry name" value="ALCOHOL DEHYDROGENASE, PUTATIVE (AFU_ORTHOLOGUE AFUA_3G03445)-RELATED"/>
    <property type="match status" value="1"/>
</dbReference>
<dbReference type="Pfam" id="PF00106">
    <property type="entry name" value="adh_short"/>
    <property type="match status" value="1"/>
</dbReference>
<dbReference type="SUPFAM" id="SSF51735">
    <property type="entry name" value="NAD(P)-binding Rossmann-fold domains"/>
    <property type="match status" value="1"/>
</dbReference>
<reference evidence="4 5" key="1">
    <citation type="submission" date="2019-01" db="EMBL/GenBank/DDBJ databases">
        <title>Draft genome sequences of the type strain Streptomyces sioyaensis DSM 40032 and its novel strain, TM32, a thermotolerant antibiotics-producing actinobacterium.</title>
        <authorList>
            <person name="Nakaew N."/>
            <person name="Lumyong S."/>
            <person name="Sloan W.T."/>
            <person name="Sungthong R."/>
        </authorList>
    </citation>
    <scope>NUCLEOTIDE SEQUENCE [LARGE SCALE GENOMIC DNA]</scope>
    <source>
        <strain evidence="4 5">DSM 40032</strain>
    </source>
</reference>
<proteinExistence type="inferred from homology"/>
<dbReference type="Proteomes" id="UP000289482">
    <property type="component" value="Unassembled WGS sequence"/>
</dbReference>
<organism evidence="4 5">
    <name type="scientific">Streptomyces sioyaensis</name>
    <dbReference type="NCBI Taxonomy" id="67364"/>
    <lineage>
        <taxon>Bacteria</taxon>
        <taxon>Bacillati</taxon>
        <taxon>Actinomycetota</taxon>
        <taxon>Actinomycetes</taxon>
        <taxon>Kitasatosporales</taxon>
        <taxon>Streptomycetaceae</taxon>
        <taxon>Streptomyces</taxon>
    </lineage>
</organism>
<evidence type="ECO:0000313" key="4">
    <source>
        <dbReference type="EMBL" id="RXS66500.1"/>
    </source>
</evidence>
<evidence type="ECO:0000256" key="3">
    <source>
        <dbReference type="SAM" id="MobiDB-lite"/>
    </source>
</evidence>
<dbReference type="CDD" id="cd05233">
    <property type="entry name" value="SDR_c"/>
    <property type="match status" value="1"/>
</dbReference>
<protein>
    <submittedName>
        <fullName evidence="4">SDR family oxidoreductase</fullName>
    </submittedName>
</protein>